<dbReference type="InterPro" id="IPR001763">
    <property type="entry name" value="Rhodanese-like_dom"/>
</dbReference>
<feature type="domain" description="Rhodanese" evidence="2">
    <location>
        <begin position="42"/>
        <end position="142"/>
    </location>
</feature>
<dbReference type="SUPFAM" id="SSF52821">
    <property type="entry name" value="Rhodanese/Cell cycle control phosphatase"/>
    <property type="match status" value="1"/>
</dbReference>
<dbReference type="EMBL" id="JAGMWT010000010">
    <property type="protein sequence ID" value="KAH7120889.1"/>
    <property type="molecule type" value="Genomic_DNA"/>
</dbReference>
<evidence type="ECO:0000313" key="4">
    <source>
        <dbReference type="Proteomes" id="UP000700596"/>
    </source>
</evidence>
<name>A0A9P9IIM0_9PLEO</name>
<evidence type="ECO:0000313" key="3">
    <source>
        <dbReference type="EMBL" id="KAH7120889.1"/>
    </source>
</evidence>
<dbReference type="Proteomes" id="UP000700596">
    <property type="component" value="Unassembled WGS sequence"/>
</dbReference>
<proteinExistence type="predicted"/>
<comment type="caution">
    <text evidence="3">The sequence shown here is derived from an EMBL/GenBank/DDBJ whole genome shotgun (WGS) entry which is preliminary data.</text>
</comment>
<dbReference type="InterPro" id="IPR036873">
    <property type="entry name" value="Rhodanese-like_dom_sf"/>
</dbReference>
<sequence length="155" mass="17402">MAAENSVTSPPWHAAYPSPRDSNVTSIPREEILKMLDHEEVGGRDFVLIDLRRNDYEGGSIRTSINLPAQSLYPTIPTLYTIFKAAGIRKVICYCSSSRGRGPRAAGWFNDYIVDQSDIEMKSLVMTEGIKGWAGAGPEYVQWMTEYDASFWTRS</sequence>
<dbReference type="SMART" id="SM00450">
    <property type="entry name" value="RHOD"/>
    <property type="match status" value="1"/>
</dbReference>
<dbReference type="GO" id="GO:0005634">
    <property type="term" value="C:nucleus"/>
    <property type="evidence" value="ECO:0007669"/>
    <property type="project" value="TreeGrafter"/>
</dbReference>
<gene>
    <name evidence="3" type="ORF">B0J11DRAFT_532850</name>
</gene>
<dbReference type="AlphaFoldDB" id="A0A9P9IIM0"/>
<evidence type="ECO:0000259" key="2">
    <source>
        <dbReference type="PROSITE" id="PS50206"/>
    </source>
</evidence>
<dbReference type="CDD" id="cd01443">
    <property type="entry name" value="Cdc25_Acr2p"/>
    <property type="match status" value="1"/>
</dbReference>
<accession>A0A9P9IIM0</accession>
<dbReference type="PANTHER" id="PTHR10828">
    <property type="entry name" value="M-PHASE INDUCER PHOSPHATASE DUAL SPECIFICITY PHOSPHATASE CDC25"/>
    <property type="match status" value="1"/>
</dbReference>
<organism evidence="3 4">
    <name type="scientific">Dendryphion nanum</name>
    <dbReference type="NCBI Taxonomy" id="256645"/>
    <lineage>
        <taxon>Eukaryota</taxon>
        <taxon>Fungi</taxon>
        <taxon>Dikarya</taxon>
        <taxon>Ascomycota</taxon>
        <taxon>Pezizomycotina</taxon>
        <taxon>Dothideomycetes</taxon>
        <taxon>Pleosporomycetidae</taxon>
        <taxon>Pleosporales</taxon>
        <taxon>Torulaceae</taxon>
        <taxon>Dendryphion</taxon>
    </lineage>
</organism>
<protein>
    <submittedName>
        <fullName evidence="3">Rhodanese-like domain-containing protein</fullName>
    </submittedName>
</protein>
<dbReference type="Pfam" id="PF00581">
    <property type="entry name" value="Rhodanese"/>
    <property type="match status" value="1"/>
</dbReference>
<dbReference type="GO" id="GO:0005737">
    <property type="term" value="C:cytoplasm"/>
    <property type="evidence" value="ECO:0007669"/>
    <property type="project" value="TreeGrafter"/>
</dbReference>
<feature type="region of interest" description="Disordered" evidence="1">
    <location>
        <begin position="1"/>
        <end position="23"/>
    </location>
</feature>
<dbReference type="GO" id="GO:0004725">
    <property type="term" value="F:protein tyrosine phosphatase activity"/>
    <property type="evidence" value="ECO:0007669"/>
    <property type="project" value="TreeGrafter"/>
</dbReference>
<evidence type="ECO:0000256" key="1">
    <source>
        <dbReference type="SAM" id="MobiDB-lite"/>
    </source>
</evidence>
<keyword evidence="4" id="KW-1185">Reference proteome</keyword>
<dbReference type="Gene3D" id="3.40.250.10">
    <property type="entry name" value="Rhodanese-like domain"/>
    <property type="match status" value="1"/>
</dbReference>
<dbReference type="PANTHER" id="PTHR10828:SF50">
    <property type="entry name" value="REDUCTASE (ARC2), PUTATIVE (AFU_ORTHOLOGUE AFUA_6G13400)-RELATED"/>
    <property type="match status" value="1"/>
</dbReference>
<dbReference type="OrthoDB" id="8300214at2759"/>
<dbReference type="PROSITE" id="PS50206">
    <property type="entry name" value="RHODANESE_3"/>
    <property type="match status" value="1"/>
</dbReference>
<reference evidence="3" key="1">
    <citation type="journal article" date="2021" name="Nat. Commun.">
        <title>Genetic determinants of endophytism in the Arabidopsis root mycobiome.</title>
        <authorList>
            <person name="Mesny F."/>
            <person name="Miyauchi S."/>
            <person name="Thiergart T."/>
            <person name="Pickel B."/>
            <person name="Atanasova L."/>
            <person name="Karlsson M."/>
            <person name="Huettel B."/>
            <person name="Barry K.W."/>
            <person name="Haridas S."/>
            <person name="Chen C."/>
            <person name="Bauer D."/>
            <person name="Andreopoulos W."/>
            <person name="Pangilinan J."/>
            <person name="LaButti K."/>
            <person name="Riley R."/>
            <person name="Lipzen A."/>
            <person name="Clum A."/>
            <person name="Drula E."/>
            <person name="Henrissat B."/>
            <person name="Kohler A."/>
            <person name="Grigoriev I.V."/>
            <person name="Martin F.M."/>
            <person name="Hacquard S."/>
        </authorList>
    </citation>
    <scope>NUCLEOTIDE SEQUENCE</scope>
    <source>
        <strain evidence="3">MPI-CAGE-CH-0243</strain>
    </source>
</reference>